<feature type="non-terminal residue" evidence="1">
    <location>
        <position position="541"/>
    </location>
</feature>
<evidence type="ECO:0000313" key="1">
    <source>
        <dbReference type="EMBL" id="KKL27654.1"/>
    </source>
</evidence>
<reference evidence="1" key="1">
    <citation type="journal article" date="2015" name="Nature">
        <title>Complex archaea that bridge the gap between prokaryotes and eukaryotes.</title>
        <authorList>
            <person name="Spang A."/>
            <person name="Saw J.H."/>
            <person name="Jorgensen S.L."/>
            <person name="Zaremba-Niedzwiedzka K."/>
            <person name="Martijn J."/>
            <person name="Lind A.E."/>
            <person name="van Eijk R."/>
            <person name="Schleper C."/>
            <person name="Guy L."/>
            <person name="Ettema T.J."/>
        </authorList>
    </citation>
    <scope>NUCLEOTIDE SEQUENCE</scope>
</reference>
<gene>
    <name evidence="1" type="ORF">LCGC14_2382990</name>
</gene>
<dbReference type="AlphaFoldDB" id="A0A0F9C0H0"/>
<sequence length="541" mass="60723">GGKIYEMIDLIGSILEGLLFTSRNYFPSLEMRFNSDNITIVPQMFIQIIGTYTADDAIKLYYGTYNFKDEAIGTSGTDIDFVDAIDGAMSAIIESSLGDHRKILKLTATAGDSRYIKHDFADQTTDQTVEWWFRLPSVAASTYYNFYFYDSSNTLAIKMFVQDNDIYRMNGGLNKILDAGVIVDTWHHIKLSWDLTFDTVDTYFDGILIEDNGDFYNMVSNIAYVEFKGYHAASDVVIYMDALGVSWDDNYLIGDNLHYNNFLGSETFENYNQTYSGDYYGTESFDYYTEDEVYYGTYDFRDEIGETGTDIDLLTSLQADIAAEVIALYENHKAVLKLTSTAASSVWHYVSANPTGGTIEMYYISVVGAPSFRLEDEGGHMLLYLVSYPDGHYNFGYGDGIGGTTNIHYEGATSAFPHIKITFDCATDKYSGWIDGVLVVDNENFATDHDGVYVDRVRWYFNAGAIEMYVDAYGESWDTTSHSGLGYTVDYNILSQDIEPILQGGYEIDNINFGDSLEVVNVLDGHNNVVNITGSTNFAVI</sequence>
<comment type="caution">
    <text evidence="1">The sequence shown here is derived from an EMBL/GenBank/DDBJ whole genome shotgun (WGS) entry which is preliminary data.</text>
</comment>
<proteinExistence type="predicted"/>
<feature type="non-terminal residue" evidence="1">
    <location>
        <position position="1"/>
    </location>
</feature>
<accession>A0A0F9C0H0</accession>
<dbReference type="SUPFAM" id="SSF49899">
    <property type="entry name" value="Concanavalin A-like lectins/glucanases"/>
    <property type="match status" value="1"/>
</dbReference>
<organism evidence="1">
    <name type="scientific">marine sediment metagenome</name>
    <dbReference type="NCBI Taxonomy" id="412755"/>
    <lineage>
        <taxon>unclassified sequences</taxon>
        <taxon>metagenomes</taxon>
        <taxon>ecological metagenomes</taxon>
    </lineage>
</organism>
<name>A0A0F9C0H0_9ZZZZ</name>
<dbReference type="InterPro" id="IPR013320">
    <property type="entry name" value="ConA-like_dom_sf"/>
</dbReference>
<dbReference type="Gene3D" id="2.60.120.200">
    <property type="match status" value="1"/>
</dbReference>
<dbReference type="EMBL" id="LAZR01035383">
    <property type="protein sequence ID" value="KKL27654.1"/>
    <property type="molecule type" value="Genomic_DNA"/>
</dbReference>
<protein>
    <submittedName>
        <fullName evidence="1">Uncharacterized protein</fullName>
    </submittedName>
</protein>